<feature type="transmembrane region" description="Helical" evidence="1">
    <location>
        <begin position="191"/>
        <end position="211"/>
    </location>
</feature>
<feature type="transmembrane region" description="Helical" evidence="1">
    <location>
        <begin position="93"/>
        <end position="114"/>
    </location>
</feature>
<protein>
    <recommendedName>
        <fullName evidence="4">CAAX prenyl protease-like protein</fullName>
    </recommendedName>
</protein>
<accession>A0A562MV02</accession>
<feature type="transmembrane region" description="Helical" evidence="1">
    <location>
        <begin position="21"/>
        <end position="39"/>
    </location>
</feature>
<organism evidence="2 3">
    <name type="scientific">Mesorhizobium tianshanense</name>
    <dbReference type="NCBI Taxonomy" id="39844"/>
    <lineage>
        <taxon>Bacteria</taxon>
        <taxon>Pseudomonadati</taxon>
        <taxon>Pseudomonadota</taxon>
        <taxon>Alphaproteobacteria</taxon>
        <taxon>Hyphomicrobiales</taxon>
        <taxon>Phyllobacteriaceae</taxon>
        <taxon>Mesorhizobium</taxon>
    </lineage>
</organism>
<sequence>MPDGSSSSAHMRDRARLKFTIALIAGIWIASDIGYYFLLPALGEKSDYNDGPIAIALYYLFWTGIATIAFWPQYASWPRYARWAMFENRLTSIIVWSLAFGASVVFAAYVLPALPPFELREGTTPPELPFATPWYFLPKSIEILFQQLLVVALVLTLAAENRSLRTISLCCAALFGAAHVLLAFGDVSWGYVARFATLAAVFGLAFPYLILRVPNGFAYSYVTHWGYYAVTVVMARTLGPGALPDLVKRLLDWS</sequence>
<keyword evidence="3" id="KW-1185">Reference proteome</keyword>
<feature type="transmembrane region" description="Helical" evidence="1">
    <location>
        <begin position="134"/>
        <end position="159"/>
    </location>
</feature>
<dbReference type="EMBL" id="VLKT01000059">
    <property type="protein sequence ID" value="TWI23742.1"/>
    <property type="molecule type" value="Genomic_DNA"/>
</dbReference>
<name>A0A562MV02_9HYPH</name>
<gene>
    <name evidence="2" type="ORF">IQ26_06404</name>
</gene>
<evidence type="ECO:0008006" key="4">
    <source>
        <dbReference type="Google" id="ProtNLM"/>
    </source>
</evidence>
<evidence type="ECO:0000313" key="3">
    <source>
        <dbReference type="Proteomes" id="UP000317122"/>
    </source>
</evidence>
<keyword evidence="1" id="KW-0812">Transmembrane</keyword>
<feature type="transmembrane region" description="Helical" evidence="1">
    <location>
        <begin position="51"/>
        <end position="72"/>
    </location>
</feature>
<evidence type="ECO:0000256" key="1">
    <source>
        <dbReference type="SAM" id="Phobius"/>
    </source>
</evidence>
<evidence type="ECO:0000313" key="2">
    <source>
        <dbReference type="EMBL" id="TWI23742.1"/>
    </source>
</evidence>
<proteinExistence type="predicted"/>
<feature type="transmembrane region" description="Helical" evidence="1">
    <location>
        <begin position="166"/>
        <end position="185"/>
    </location>
</feature>
<dbReference type="AlphaFoldDB" id="A0A562MV02"/>
<keyword evidence="1" id="KW-0472">Membrane</keyword>
<dbReference type="OrthoDB" id="7827455at2"/>
<keyword evidence="1" id="KW-1133">Transmembrane helix</keyword>
<dbReference type="Proteomes" id="UP000317122">
    <property type="component" value="Unassembled WGS sequence"/>
</dbReference>
<reference evidence="2 3" key="1">
    <citation type="journal article" date="2015" name="Stand. Genomic Sci.">
        <title>Genomic Encyclopedia of Bacterial and Archaeal Type Strains, Phase III: the genomes of soil and plant-associated and newly described type strains.</title>
        <authorList>
            <person name="Whitman W.B."/>
            <person name="Woyke T."/>
            <person name="Klenk H.P."/>
            <person name="Zhou Y."/>
            <person name="Lilburn T.G."/>
            <person name="Beck B.J."/>
            <person name="De Vos P."/>
            <person name="Vandamme P."/>
            <person name="Eisen J.A."/>
            <person name="Garrity G."/>
            <person name="Hugenholtz P."/>
            <person name="Kyrpides N.C."/>
        </authorList>
    </citation>
    <scope>NUCLEOTIDE SEQUENCE [LARGE SCALE GENOMIC DNA]</scope>
    <source>
        <strain evidence="2 3">CGMCC 1.2546</strain>
    </source>
</reference>
<comment type="caution">
    <text evidence="2">The sequence shown here is derived from an EMBL/GenBank/DDBJ whole genome shotgun (WGS) entry which is preliminary data.</text>
</comment>
<dbReference type="RefSeq" id="WP_145722366.1">
    <property type="nucleotide sequence ID" value="NZ_BSPF01000066.1"/>
</dbReference>